<feature type="domain" description="Alpha-D-phosphohexomutase alpha/beta/alpha" evidence="4">
    <location>
        <begin position="1"/>
        <end position="87"/>
    </location>
</feature>
<name>A0A382KD84_9ZZZZ</name>
<dbReference type="InterPro" id="IPR016066">
    <property type="entry name" value="A-D-PHexomutase_CS"/>
</dbReference>
<evidence type="ECO:0000313" key="5">
    <source>
        <dbReference type="EMBL" id="SVC21545.1"/>
    </source>
</evidence>
<dbReference type="GO" id="GO:0004615">
    <property type="term" value="F:phosphomannomutase activity"/>
    <property type="evidence" value="ECO:0007669"/>
    <property type="project" value="TreeGrafter"/>
</dbReference>
<dbReference type="GO" id="GO:0000287">
    <property type="term" value="F:magnesium ion binding"/>
    <property type="evidence" value="ECO:0007669"/>
    <property type="project" value="InterPro"/>
</dbReference>
<dbReference type="PROSITE" id="PS00710">
    <property type="entry name" value="PGM_PMM"/>
    <property type="match status" value="1"/>
</dbReference>
<dbReference type="SUPFAM" id="SSF53738">
    <property type="entry name" value="Phosphoglucomutase, first 3 domains"/>
    <property type="match status" value="1"/>
</dbReference>
<sequence length="89" mass="9488">MAIGSFLDRKDEHGTTVLIGRDTRPSGEELASAIAFGLFNSGFSPMLAGVLPTPALAHALVVNEMRFGIMITASHNPASDNGFKLFDHM</sequence>
<dbReference type="PANTHER" id="PTHR42946:SF1">
    <property type="entry name" value="PHOSPHOGLUCOMUTASE (ALPHA-D-GLUCOSE-1,6-BISPHOSPHATE-DEPENDENT)"/>
    <property type="match status" value="1"/>
</dbReference>
<proteinExistence type="inferred from homology"/>
<feature type="non-terminal residue" evidence="5">
    <location>
        <position position="89"/>
    </location>
</feature>
<accession>A0A382KD84</accession>
<evidence type="ECO:0000256" key="3">
    <source>
        <dbReference type="ARBA" id="ARBA00022553"/>
    </source>
</evidence>
<dbReference type="InterPro" id="IPR016055">
    <property type="entry name" value="A-D-PHexomutase_a/b/a-I/II/III"/>
</dbReference>
<protein>
    <recommendedName>
        <fullName evidence="4">Alpha-D-phosphohexomutase alpha/beta/alpha domain-containing protein</fullName>
    </recommendedName>
</protein>
<evidence type="ECO:0000256" key="1">
    <source>
        <dbReference type="ARBA" id="ARBA00001946"/>
    </source>
</evidence>
<dbReference type="InterPro" id="IPR005844">
    <property type="entry name" value="A-D-PHexomutase_a/b/a-I"/>
</dbReference>
<dbReference type="EMBL" id="UINC01079493">
    <property type="protein sequence ID" value="SVC21545.1"/>
    <property type="molecule type" value="Genomic_DNA"/>
</dbReference>
<keyword evidence="3" id="KW-0597">Phosphoprotein</keyword>
<organism evidence="5">
    <name type="scientific">marine metagenome</name>
    <dbReference type="NCBI Taxonomy" id="408172"/>
    <lineage>
        <taxon>unclassified sequences</taxon>
        <taxon>metagenomes</taxon>
        <taxon>ecological metagenomes</taxon>
    </lineage>
</organism>
<reference evidence="5" key="1">
    <citation type="submission" date="2018-05" db="EMBL/GenBank/DDBJ databases">
        <authorList>
            <person name="Lanie J.A."/>
            <person name="Ng W.-L."/>
            <person name="Kazmierczak K.M."/>
            <person name="Andrzejewski T.M."/>
            <person name="Davidsen T.M."/>
            <person name="Wayne K.J."/>
            <person name="Tettelin H."/>
            <person name="Glass J.I."/>
            <person name="Rusch D."/>
            <person name="Podicherti R."/>
            <person name="Tsui H.-C.T."/>
            <person name="Winkler M.E."/>
        </authorList>
    </citation>
    <scope>NUCLEOTIDE SEQUENCE</scope>
</reference>
<evidence type="ECO:0000259" key="4">
    <source>
        <dbReference type="Pfam" id="PF02878"/>
    </source>
</evidence>
<comment type="similarity">
    <text evidence="2">Belongs to the phosphohexose mutase family.</text>
</comment>
<dbReference type="Pfam" id="PF02878">
    <property type="entry name" value="PGM_PMM_I"/>
    <property type="match status" value="1"/>
</dbReference>
<comment type="cofactor">
    <cofactor evidence="1">
        <name>Mg(2+)</name>
        <dbReference type="ChEBI" id="CHEBI:18420"/>
    </cofactor>
</comment>
<dbReference type="AlphaFoldDB" id="A0A382KD84"/>
<gene>
    <name evidence="5" type="ORF">METZ01_LOCUS274399</name>
</gene>
<dbReference type="InterPro" id="IPR050060">
    <property type="entry name" value="Phosphoglucosamine_mutase"/>
</dbReference>
<dbReference type="PANTHER" id="PTHR42946">
    <property type="entry name" value="PHOSPHOHEXOSE MUTASE"/>
    <property type="match status" value="1"/>
</dbReference>
<evidence type="ECO:0000256" key="2">
    <source>
        <dbReference type="ARBA" id="ARBA00010231"/>
    </source>
</evidence>
<dbReference type="Gene3D" id="3.40.120.10">
    <property type="entry name" value="Alpha-D-Glucose-1,6-Bisphosphate, subunit A, domain 3"/>
    <property type="match status" value="1"/>
</dbReference>
<dbReference type="GO" id="GO:0005975">
    <property type="term" value="P:carbohydrate metabolic process"/>
    <property type="evidence" value="ECO:0007669"/>
    <property type="project" value="InterPro"/>
</dbReference>